<accession>L1IAH0</accession>
<feature type="signal peptide" evidence="2">
    <location>
        <begin position="1"/>
        <end position="22"/>
    </location>
</feature>
<protein>
    <submittedName>
        <fullName evidence="3 4">Uncharacterized protein</fullName>
    </submittedName>
</protein>
<feature type="region of interest" description="Disordered" evidence="1">
    <location>
        <begin position="198"/>
        <end position="218"/>
    </location>
</feature>
<keyword evidence="2" id="KW-0732">Signal</keyword>
<dbReference type="PaxDb" id="55529-EKX33107"/>
<dbReference type="Proteomes" id="UP000011087">
    <property type="component" value="Unassembled WGS sequence"/>
</dbReference>
<keyword evidence="5" id="KW-1185">Reference proteome</keyword>
<sequence>MILSASCLVLLSVMLLLLLSRCSEIRVLETKEKELEKHFNFVDNLCSQVNEQDLQAMKLLVDDLCKQTTTDAIQCAIARLESCCSSEGSHNLRRCYSTPWPKEQFLSSNCRVQTNACSALQQTDMHTRSINGELRCNSSPTFCESPRSYEGPGCSPISLLDPTNTRDYRHSDVGCGYYAYEMESKSGCGRVSIKRSNSFSDGTQRMRGPSGRRGSKFSSGSKFYARIIANRAAFDHKCNSFYL</sequence>
<reference evidence="5" key="2">
    <citation type="submission" date="2012-11" db="EMBL/GenBank/DDBJ databases">
        <authorList>
            <person name="Kuo A."/>
            <person name="Curtis B.A."/>
            <person name="Tanifuji G."/>
            <person name="Burki F."/>
            <person name="Gruber A."/>
            <person name="Irimia M."/>
            <person name="Maruyama S."/>
            <person name="Arias M.C."/>
            <person name="Ball S.G."/>
            <person name="Gile G.H."/>
            <person name="Hirakawa Y."/>
            <person name="Hopkins J.F."/>
            <person name="Rensing S.A."/>
            <person name="Schmutz J."/>
            <person name="Symeonidi A."/>
            <person name="Elias M."/>
            <person name="Eveleigh R.J."/>
            <person name="Herman E.K."/>
            <person name="Klute M.J."/>
            <person name="Nakayama T."/>
            <person name="Obornik M."/>
            <person name="Reyes-Prieto A."/>
            <person name="Armbrust E.V."/>
            <person name="Aves S.J."/>
            <person name="Beiko R.G."/>
            <person name="Coutinho P."/>
            <person name="Dacks J.B."/>
            <person name="Durnford D.G."/>
            <person name="Fast N.M."/>
            <person name="Green B.R."/>
            <person name="Grisdale C."/>
            <person name="Hempe F."/>
            <person name="Henrissat B."/>
            <person name="Hoppner M.P."/>
            <person name="Ishida K.-I."/>
            <person name="Kim E."/>
            <person name="Koreny L."/>
            <person name="Kroth P.G."/>
            <person name="Liu Y."/>
            <person name="Malik S.-B."/>
            <person name="Maier U.G."/>
            <person name="McRose D."/>
            <person name="Mock T."/>
            <person name="Neilson J.A."/>
            <person name="Onodera N.T."/>
            <person name="Poole A.M."/>
            <person name="Pritham E.J."/>
            <person name="Richards T.A."/>
            <person name="Rocap G."/>
            <person name="Roy S.W."/>
            <person name="Sarai C."/>
            <person name="Schaack S."/>
            <person name="Shirato S."/>
            <person name="Slamovits C.H."/>
            <person name="Spencer D.F."/>
            <person name="Suzuki S."/>
            <person name="Worden A.Z."/>
            <person name="Zauner S."/>
            <person name="Barry K."/>
            <person name="Bell C."/>
            <person name="Bharti A.K."/>
            <person name="Crow J.A."/>
            <person name="Grimwood J."/>
            <person name="Kramer R."/>
            <person name="Lindquist E."/>
            <person name="Lucas S."/>
            <person name="Salamov A."/>
            <person name="McFadden G.I."/>
            <person name="Lane C.E."/>
            <person name="Keeling P.J."/>
            <person name="Gray M.W."/>
            <person name="Grigoriev I.V."/>
            <person name="Archibald J.M."/>
        </authorList>
    </citation>
    <scope>NUCLEOTIDE SEQUENCE</scope>
    <source>
        <strain evidence="5">CCMP2712</strain>
    </source>
</reference>
<reference evidence="3 5" key="1">
    <citation type="journal article" date="2012" name="Nature">
        <title>Algal genomes reveal evolutionary mosaicism and the fate of nucleomorphs.</title>
        <authorList>
            <consortium name="DOE Joint Genome Institute"/>
            <person name="Curtis B.A."/>
            <person name="Tanifuji G."/>
            <person name="Burki F."/>
            <person name="Gruber A."/>
            <person name="Irimia M."/>
            <person name="Maruyama S."/>
            <person name="Arias M.C."/>
            <person name="Ball S.G."/>
            <person name="Gile G.H."/>
            <person name="Hirakawa Y."/>
            <person name="Hopkins J.F."/>
            <person name="Kuo A."/>
            <person name="Rensing S.A."/>
            <person name="Schmutz J."/>
            <person name="Symeonidi A."/>
            <person name="Elias M."/>
            <person name="Eveleigh R.J."/>
            <person name="Herman E.K."/>
            <person name="Klute M.J."/>
            <person name="Nakayama T."/>
            <person name="Obornik M."/>
            <person name="Reyes-Prieto A."/>
            <person name="Armbrust E.V."/>
            <person name="Aves S.J."/>
            <person name="Beiko R.G."/>
            <person name="Coutinho P."/>
            <person name="Dacks J.B."/>
            <person name="Durnford D.G."/>
            <person name="Fast N.M."/>
            <person name="Green B.R."/>
            <person name="Grisdale C.J."/>
            <person name="Hempel F."/>
            <person name="Henrissat B."/>
            <person name="Hoppner M.P."/>
            <person name="Ishida K."/>
            <person name="Kim E."/>
            <person name="Koreny L."/>
            <person name="Kroth P.G."/>
            <person name="Liu Y."/>
            <person name="Malik S.B."/>
            <person name="Maier U.G."/>
            <person name="McRose D."/>
            <person name="Mock T."/>
            <person name="Neilson J.A."/>
            <person name="Onodera N.T."/>
            <person name="Poole A.M."/>
            <person name="Pritham E.J."/>
            <person name="Richards T.A."/>
            <person name="Rocap G."/>
            <person name="Roy S.W."/>
            <person name="Sarai C."/>
            <person name="Schaack S."/>
            <person name="Shirato S."/>
            <person name="Slamovits C.H."/>
            <person name="Spencer D.F."/>
            <person name="Suzuki S."/>
            <person name="Worden A.Z."/>
            <person name="Zauner S."/>
            <person name="Barry K."/>
            <person name="Bell C."/>
            <person name="Bharti A.K."/>
            <person name="Crow J.A."/>
            <person name="Grimwood J."/>
            <person name="Kramer R."/>
            <person name="Lindquist E."/>
            <person name="Lucas S."/>
            <person name="Salamov A."/>
            <person name="McFadden G.I."/>
            <person name="Lane C.E."/>
            <person name="Keeling P.J."/>
            <person name="Gray M.W."/>
            <person name="Grigoriev I.V."/>
            <person name="Archibald J.M."/>
        </authorList>
    </citation>
    <scope>NUCLEOTIDE SEQUENCE</scope>
    <source>
        <strain evidence="3 5">CCMP2712</strain>
    </source>
</reference>
<dbReference type="HOGENOM" id="CLU_1144385_0_0_1"/>
<proteinExistence type="predicted"/>
<dbReference type="AlphaFoldDB" id="L1IAH0"/>
<dbReference type="EnsemblProtists" id="EKX33107">
    <property type="protein sequence ID" value="EKX33107"/>
    <property type="gene ID" value="GUITHDRAFT_148167"/>
</dbReference>
<gene>
    <name evidence="3" type="ORF">GUITHDRAFT_148167</name>
</gene>
<evidence type="ECO:0000313" key="5">
    <source>
        <dbReference type="Proteomes" id="UP000011087"/>
    </source>
</evidence>
<reference evidence="4" key="3">
    <citation type="submission" date="2016-03" db="UniProtKB">
        <authorList>
            <consortium name="EnsemblProtists"/>
        </authorList>
    </citation>
    <scope>IDENTIFICATION</scope>
</reference>
<dbReference type="EMBL" id="JH993156">
    <property type="protein sequence ID" value="EKX33107.1"/>
    <property type="molecule type" value="Genomic_DNA"/>
</dbReference>
<feature type="chain" id="PRO_5008769813" evidence="2">
    <location>
        <begin position="23"/>
        <end position="243"/>
    </location>
</feature>
<evidence type="ECO:0000313" key="3">
    <source>
        <dbReference type="EMBL" id="EKX33107.1"/>
    </source>
</evidence>
<organism evidence="3">
    <name type="scientific">Guillardia theta (strain CCMP2712)</name>
    <name type="common">Cryptophyte</name>
    <dbReference type="NCBI Taxonomy" id="905079"/>
    <lineage>
        <taxon>Eukaryota</taxon>
        <taxon>Cryptophyceae</taxon>
        <taxon>Pyrenomonadales</taxon>
        <taxon>Geminigeraceae</taxon>
        <taxon>Guillardia</taxon>
    </lineage>
</organism>
<evidence type="ECO:0000313" key="4">
    <source>
        <dbReference type="EnsemblProtists" id="EKX33107"/>
    </source>
</evidence>
<dbReference type="GeneID" id="17289838"/>
<evidence type="ECO:0000256" key="1">
    <source>
        <dbReference type="SAM" id="MobiDB-lite"/>
    </source>
</evidence>
<evidence type="ECO:0000256" key="2">
    <source>
        <dbReference type="SAM" id="SignalP"/>
    </source>
</evidence>
<dbReference type="RefSeq" id="XP_005820087.1">
    <property type="nucleotide sequence ID" value="XM_005820030.1"/>
</dbReference>
<name>L1IAH0_GUITC</name>
<dbReference type="KEGG" id="gtt:GUITHDRAFT_148167"/>